<evidence type="ECO:0000313" key="1">
    <source>
        <dbReference type="EMBL" id="EFB90105.1"/>
    </source>
</evidence>
<comment type="caution">
    <text evidence="1">The sequence shown here is derived from an EMBL/GenBank/DDBJ whole genome shotgun (WGS) entry which is preliminary data.</text>
</comment>
<name>A0ABM9ZTA3_9BACT</name>
<gene>
    <name evidence="1" type="ORF">HMPREF7215_1826</name>
</gene>
<proteinExistence type="predicted"/>
<evidence type="ECO:0000313" key="2">
    <source>
        <dbReference type="Proteomes" id="UP000006462"/>
    </source>
</evidence>
<keyword evidence="2" id="KW-1185">Reference proteome</keyword>
<protein>
    <submittedName>
        <fullName evidence="1">Uncharacterized protein</fullName>
    </submittedName>
</protein>
<sequence>MSIGSPAFMGLRRRGSLSGAPPFHYMMNGAVWEWALGAGDVLR</sequence>
<dbReference type="Proteomes" id="UP000006462">
    <property type="component" value="Unassembled WGS sequence"/>
</dbReference>
<dbReference type="EMBL" id="ADFP01000095">
    <property type="protein sequence ID" value="EFB90105.1"/>
    <property type="molecule type" value="Genomic_DNA"/>
</dbReference>
<organism evidence="1 2">
    <name type="scientific">Pyramidobacter piscolens W5455</name>
    <dbReference type="NCBI Taxonomy" id="352165"/>
    <lineage>
        <taxon>Bacteria</taxon>
        <taxon>Thermotogati</taxon>
        <taxon>Synergistota</taxon>
        <taxon>Synergistia</taxon>
        <taxon>Synergistales</taxon>
        <taxon>Dethiosulfovibrionaceae</taxon>
        <taxon>Pyramidobacter</taxon>
    </lineage>
</organism>
<accession>A0ABM9ZTA3</accession>
<reference evidence="1 2" key="1">
    <citation type="submission" date="2009-12" db="EMBL/GenBank/DDBJ databases">
        <authorList>
            <person name="Shrivastava S."/>
            <person name="Madupu R."/>
            <person name="Durkin A.S."/>
            <person name="Torralba M."/>
            <person name="Methe B."/>
            <person name="Sutton G.G."/>
            <person name="Strausberg R.L."/>
            <person name="Nelson K.E."/>
        </authorList>
    </citation>
    <scope>NUCLEOTIDE SEQUENCE [LARGE SCALE GENOMIC DNA]</scope>
    <source>
        <strain evidence="1 2">W5455</strain>
    </source>
</reference>